<evidence type="ECO:0000256" key="4">
    <source>
        <dbReference type="ARBA" id="ARBA00043145"/>
    </source>
</evidence>
<feature type="domain" description="NAD-dependent epimerase/dehydratase" evidence="6">
    <location>
        <begin position="14"/>
        <end position="178"/>
    </location>
</feature>
<dbReference type="Proteomes" id="UP000085678">
    <property type="component" value="Unplaced"/>
</dbReference>
<gene>
    <name evidence="8" type="primary">LOC106155437</name>
</gene>
<dbReference type="AlphaFoldDB" id="A0A1S3HL63"/>
<dbReference type="InterPro" id="IPR051207">
    <property type="entry name" value="ComplexI_NDUFA9_subunit"/>
</dbReference>
<dbReference type="PANTHER" id="PTHR12126">
    <property type="entry name" value="NADH-UBIQUINONE OXIDOREDUCTASE 39 KDA SUBUNIT-RELATED"/>
    <property type="match status" value="1"/>
</dbReference>
<dbReference type="InterPro" id="IPR036291">
    <property type="entry name" value="NAD(P)-bd_dom_sf"/>
</dbReference>
<name>A0A1S3HL63_LINAN</name>
<dbReference type="Gene3D" id="3.40.50.720">
    <property type="entry name" value="NAD(P)-binding Rossmann-like Domain"/>
    <property type="match status" value="1"/>
</dbReference>
<sequence length="301" mass="34096">MDEESIYRCMKYSNMVVNLIGQEVPDRNYNLHDAHVVTPRLIASAARQAGIKTMVHFSAMGATLDPPTPWTKEEAEEYAKKNIILGKSDFLITKYLGEQAVQNEFPDAVIVRPSTLFGICDNFINFYSANGRKGRCVLGTYTVYMWKKGLEAIKRPLFVSDLLDAVEVLMRDKSARGKTYEFYGPHAYLLHDLVEYISNIQRTTLKIEHGLLWRRSFTGYYSGGYKSEDGTLILHDKSNTEYLSDIPSGLPGFEECGISRKKLQSIIDLAPIFLRNTADVTNTELEQSYYAKPIPPQPVLV</sequence>
<evidence type="ECO:0000313" key="7">
    <source>
        <dbReference type="Proteomes" id="UP000085678"/>
    </source>
</evidence>
<dbReference type="RefSeq" id="XP_013385749.1">
    <property type="nucleotide sequence ID" value="XM_013530295.1"/>
</dbReference>
<evidence type="ECO:0000256" key="3">
    <source>
        <dbReference type="ARBA" id="ARBA00042000"/>
    </source>
</evidence>
<comment type="similarity">
    <text evidence="1">Belongs to the complex I NDUFA9 subunit family.</text>
</comment>
<dbReference type="PANTHER" id="PTHR12126:SF11">
    <property type="entry name" value="NADH DEHYDROGENASE [UBIQUINONE] 1 ALPHA SUBCOMPLEX SUBUNIT 9, MITOCHONDRIAL"/>
    <property type="match status" value="1"/>
</dbReference>
<evidence type="ECO:0000256" key="2">
    <source>
        <dbReference type="ARBA" id="ARBA00040720"/>
    </source>
</evidence>
<dbReference type="Pfam" id="PF01370">
    <property type="entry name" value="Epimerase"/>
    <property type="match status" value="1"/>
</dbReference>
<dbReference type="GO" id="GO:0044877">
    <property type="term" value="F:protein-containing complex binding"/>
    <property type="evidence" value="ECO:0007669"/>
    <property type="project" value="TreeGrafter"/>
</dbReference>
<dbReference type="OrthoDB" id="275457at2759"/>
<accession>A0A1S3HL63</accession>
<organism evidence="7 8">
    <name type="scientific">Lingula anatina</name>
    <name type="common">Brachiopod</name>
    <name type="synonym">Lingula unguis</name>
    <dbReference type="NCBI Taxonomy" id="7574"/>
    <lineage>
        <taxon>Eukaryota</taxon>
        <taxon>Metazoa</taxon>
        <taxon>Spiralia</taxon>
        <taxon>Lophotrochozoa</taxon>
        <taxon>Brachiopoda</taxon>
        <taxon>Linguliformea</taxon>
        <taxon>Lingulata</taxon>
        <taxon>Lingulida</taxon>
        <taxon>Linguloidea</taxon>
        <taxon>Lingulidae</taxon>
        <taxon>Lingula</taxon>
    </lineage>
</organism>
<evidence type="ECO:0000313" key="8">
    <source>
        <dbReference type="RefSeq" id="XP_013385749.1"/>
    </source>
</evidence>
<dbReference type="FunCoup" id="A0A1S3HL63">
    <property type="interactions" value="1975"/>
</dbReference>
<keyword evidence="7" id="KW-1185">Reference proteome</keyword>
<proteinExistence type="inferred from homology"/>
<dbReference type="SUPFAM" id="SSF51735">
    <property type="entry name" value="NAD(P)-binding Rossmann-fold domains"/>
    <property type="match status" value="1"/>
</dbReference>
<dbReference type="InterPro" id="IPR001509">
    <property type="entry name" value="Epimerase_deHydtase"/>
</dbReference>
<dbReference type="GeneID" id="106155437"/>
<dbReference type="GO" id="GO:0005739">
    <property type="term" value="C:mitochondrion"/>
    <property type="evidence" value="ECO:0007669"/>
    <property type="project" value="TreeGrafter"/>
</dbReference>
<dbReference type="KEGG" id="lak:106155437"/>
<reference evidence="8" key="1">
    <citation type="submission" date="2025-08" db="UniProtKB">
        <authorList>
            <consortium name="RefSeq"/>
        </authorList>
    </citation>
    <scope>IDENTIFICATION</scope>
    <source>
        <tissue evidence="8">Gonads</tissue>
    </source>
</reference>
<protein>
    <recommendedName>
        <fullName evidence="2">NADH dehydrogenase [ubiquinone] 1 alpha subcomplex subunit 9, mitochondrial</fullName>
    </recommendedName>
    <alternativeName>
        <fullName evidence="4">Complex I-39kD</fullName>
    </alternativeName>
    <alternativeName>
        <fullName evidence="3">NADH-ubiquinone oxidoreductase 39 kDa subunit</fullName>
    </alternativeName>
</protein>
<comment type="subunit">
    <text evidence="5">Complex I is composed of 45 different subunits. This a component of the hydrophobic protein fraction. Interacts with BLOC1S1. Interacts with SLC2A4. Interacts with CLOCK. Interacts with RAB5IF.</text>
</comment>
<evidence type="ECO:0000259" key="6">
    <source>
        <dbReference type="Pfam" id="PF01370"/>
    </source>
</evidence>
<dbReference type="InParanoid" id="A0A1S3HL63"/>
<evidence type="ECO:0000256" key="5">
    <source>
        <dbReference type="ARBA" id="ARBA00046455"/>
    </source>
</evidence>
<dbReference type="STRING" id="7574.A0A1S3HL63"/>
<evidence type="ECO:0000256" key="1">
    <source>
        <dbReference type="ARBA" id="ARBA00038501"/>
    </source>
</evidence>